<sequence length="775" mass="89242">MSSETKPSLRDIDLSNVSQNIKADQERIALKIVALVEESQERLSFAQEALETGKEAAKSGKEYIQSLLAPCKDAVAVLELVSQIHPAVTVVVGVFKVVIQLEMDRQENDRRIAALYFQMADLLLVLSYLGPVFEENDALKATLTKQVTIVSETINGFGNFCDVYYKHRSIVRTILSSKYKGKLVEFAERFSGQKKQLQSLVSHKSAVSVSKIKGKLEGVAGKIDKVLHIIESQNPKEKEIAELIRKYGGEAVVINNDEALDKIAMSMGETLTSSIKYNLRSGLDSALRSNVSLYELKVEATGRKIKDAVDQSTEAILLKLDAGPHDFIEDEDIRTVWKEMVCPVLSRSIYTILKEIVKQWRQTCKVRHFVDAINHYYARRFAIYQLTYGEPHPEKWTLEFMSRIICDAIDDDGSGFVSIYEVNRFFRRKPEGWKSSEWIAYWGIGWYRNAITYKKRCLQLLKYLENSEKTIHPDNRRFLVQYLHKNVLGDIRLIVESVYTNTLSLHGENLDLSNPRFQFLRKQRMEMETDMIESRLLKTKFQIDSPLALAAICGTKKLEQTFLCLLSIILLRHKQIIKIGEKNVLSEHEFTTMSNTILNVTQPFETRLNLLLECWRQQRLDAKLQLQSYASGLFEDWWYVYYEDDDDDDDEIDVDIYNYEEDPDSDGESIYEDANDGEADDNILPSPDYPLSPSSILVYPLPPQPKETKRRQTVASEAMRELERVPISRRRARELALERRMDAMENQLNNIEALLRQLLVDKNQKKKEPETLKRA</sequence>
<evidence type="ECO:0000256" key="2">
    <source>
        <dbReference type="SAM" id="MobiDB-lite"/>
    </source>
</evidence>
<dbReference type="AlphaFoldDB" id="A0A0W0FTW1"/>
<keyword evidence="1" id="KW-0175">Coiled coil</keyword>
<evidence type="ECO:0000256" key="1">
    <source>
        <dbReference type="SAM" id="Coils"/>
    </source>
</evidence>
<evidence type="ECO:0000313" key="4">
    <source>
        <dbReference type="EMBL" id="KTB39841.1"/>
    </source>
</evidence>
<proteinExistence type="predicted"/>
<dbReference type="InterPro" id="IPR002048">
    <property type="entry name" value="EF_hand_dom"/>
</dbReference>
<evidence type="ECO:0000313" key="5">
    <source>
        <dbReference type="Proteomes" id="UP000054988"/>
    </source>
</evidence>
<dbReference type="GO" id="GO:0005509">
    <property type="term" value="F:calcium ion binding"/>
    <property type="evidence" value="ECO:0007669"/>
    <property type="project" value="InterPro"/>
</dbReference>
<evidence type="ECO:0000259" key="3">
    <source>
        <dbReference type="PROSITE" id="PS50222"/>
    </source>
</evidence>
<dbReference type="EMBL" id="LATX01001627">
    <property type="protein sequence ID" value="KTB39841.1"/>
    <property type="molecule type" value="Genomic_DNA"/>
</dbReference>
<feature type="domain" description="EF-hand" evidence="3">
    <location>
        <begin position="397"/>
        <end position="432"/>
    </location>
</feature>
<dbReference type="PROSITE" id="PS00018">
    <property type="entry name" value="EF_HAND_1"/>
    <property type="match status" value="1"/>
</dbReference>
<organism evidence="4 5">
    <name type="scientific">Moniliophthora roreri</name>
    <name type="common">Frosty pod rot fungus</name>
    <name type="synonym">Monilia roreri</name>
    <dbReference type="NCBI Taxonomy" id="221103"/>
    <lineage>
        <taxon>Eukaryota</taxon>
        <taxon>Fungi</taxon>
        <taxon>Dikarya</taxon>
        <taxon>Basidiomycota</taxon>
        <taxon>Agaricomycotina</taxon>
        <taxon>Agaricomycetes</taxon>
        <taxon>Agaricomycetidae</taxon>
        <taxon>Agaricales</taxon>
        <taxon>Marasmiineae</taxon>
        <taxon>Marasmiaceae</taxon>
        <taxon>Moniliophthora</taxon>
    </lineage>
</organism>
<feature type="coiled-coil region" evidence="1">
    <location>
        <begin position="734"/>
        <end position="768"/>
    </location>
</feature>
<reference evidence="4 5" key="1">
    <citation type="submission" date="2015-12" db="EMBL/GenBank/DDBJ databases">
        <title>Draft genome sequence of Moniliophthora roreri, the causal agent of frosty pod rot of cacao.</title>
        <authorList>
            <person name="Aime M.C."/>
            <person name="Diaz-Valderrama J.R."/>
            <person name="Kijpornyongpan T."/>
            <person name="Phillips-Mora W."/>
        </authorList>
    </citation>
    <scope>NUCLEOTIDE SEQUENCE [LARGE SCALE GENOMIC DNA]</scope>
    <source>
        <strain evidence="4 5">MCA 2952</strain>
    </source>
</reference>
<protein>
    <recommendedName>
        <fullName evidence="3">EF-hand domain-containing protein</fullName>
    </recommendedName>
</protein>
<feature type="region of interest" description="Disordered" evidence="2">
    <location>
        <begin position="658"/>
        <end position="680"/>
    </location>
</feature>
<gene>
    <name evidence="4" type="ORF">WG66_7542</name>
</gene>
<dbReference type="Proteomes" id="UP000054988">
    <property type="component" value="Unassembled WGS sequence"/>
</dbReference>
<accession>A0A0W0FTW1</accession>
<comment type="caution">
    <text evidence="4">The sequence shown here is derived from an EMBL/GenBank/DDBJ whole genome shotgun (WGS) entry which is preliminary data.</text>
</comment>
<name>A0A0W0FTW1_MONRR</name>
<dbReference type="PROSITE" id="PS50222">
    <property type="entry name" value="EF_HAND_2"/>
    <property type="match status" value="1"/>
</dbReference>
<dbReference type="InterPro" id="IPR018247">
    <property type="entry name" value="EF_Hand_1_Ca_BS"/>
</dbReference>
<dbReference type="eggNOG" id="ENOG502SJZ0">
    <property type="taxonomic scope" value="Eukaryota"/>
</dbReference>